<evidence type="ECO:0000313" key="1">
    <source>
        <dbReference type="EMBL" id="GES85179.1"/>
    </source>
</evidence>
<evidence type="ECO:0000313" key="2">
    <source>
        <dbReference type="Proteomes" id="UP000615446"/>
    </source>
</evidence>
<dbReference type="Proteomes" id="UP000615446">
    <property type="component" value="Unassembled WGS sequence"/>
</dbReference>
<name>A0A8H3LDL8_9GLOM</name>
<dbReference type="EMBL" id="BLAL01000089">
    <property type="protein sequence ID" value="GES85179.1"/>
    <property type="molecule type" value="Genomic_DNA"/>
</dbReference>
<organism evidence="1 2">
    <name type="scientific">Rhizophagus clarus</name>
    <dbReference type="NCBI Taxonomy" id="94130"/>
    <lineage>
        <taxon>Eukaryota</taxon>
        <taxon>Fungi</taxon>
        <taxon>Fungi incertae sedis</taxon>
        <taxon>Mucoromycota</taxon>
        <taxon>Glomeromycotina</taxon>
        <taxon>Glomeromycetes</taxon>
        <taxon>Glomerales</taxon>
        <taxon>Glomeraceae</taxon>
        <taxon>Rhizophagus</taxon>
    </lineage>
</organism>
<reference evidence="1" key="1">
    <citation type="submission" date="2019-10" db="EMBL/GenBank/DDBJ databases">
        <title>Conservation and host-specific expression of non-tandemly repeated heterogenous ribosome RNA gene in arbuscular mycorrhizal fungi.</title>
        <authorList>
            <person name="Maeda T."/>
            <person name="Kobayashi Y."/>
            <person name="Nakagawa T."/>
            <person name="Ezawa T."/>
            <person name="Yamaguchi K."/>
            <person name="Bino T."/>
            <person name="Nishimoto Y."/>
            <person name="Shigenobu S."/>
            <person name="Kawaguchi M."/>
        </authorList>
    </citation>
    <scope>NUCLEOTIDE SEQUENCE</scope>
    <source>
        <strain evidence="1">HR1</strain>
    </source>
</reference>
<sequence>MLFQSYFDVVSVLGHLKSQNTSKFPVSVYYISIITREGDLDFFSFGAYRSLILTVNKFAASNPCSTRRFSASVRLPTIDH</sequence>
<protein>
    <submittedName>
        <fullName evidence="1">Uncharacterized protein</fullName>
    </submittedName>
</protein>
<gene>
    <name evidence="1" type="ORF">RCL2_001226600</name>
</gene>
<proteinExistence type="predicted"/>
<comment type="caution">
    <text evidence="1">The sequence shown here is derived from an EMBL/GenBank/DDBJ whole genome shotgun (WGS) entry which is preliminary data.</text>
</comment>
<accession>A0A8H3LDL8</accession>
<dbReference type="AlphaFoldDB" id="A0A8H3LDL8"/>